<evidence type="ECO:0000259" key="8">
    <source>
        <dbReference type="Pfam" id="PF02687"/>
    </source>
</evidence>
<name>A0A5M4AZY8_9BACT</name>
<comment type="similarity">
    <text evidence="6">Belongs to the ABC-4 integral membrane protein family.</text>
</comment>
<feature type="transmembrane region" description="Helical" evidence="7">
    <location>
        <begin position="335"/>
        <end position="362"/>
    </location>
</feature>
<dbReference type="Proteomes" id="UP000391834">
    <property type="component" value="Unassembled WGS sequence"/>
</dbReference>
<feature type="domain" description="ABC3 transporter permease C-terminal" evidence="8">
    <location>
        <begin position="296"/>
        <end position="409"/>
    </location>
</feature>
<sequence length="416" mass="46074">MLLLKLILESFRFAYNALIVNKLRTFLSLLGITIGIFCIISVFTVIDSLERAIRNSMESLGSNVIYIQKWPWAPPEGETEYPWWKYLNRPVPKLQEAEDILRRSQLSRDASFNVGFQRTVQVGRNSAENVQIMGTSPGLIHIWSLDVARGRAFSEIEMNSARNLGMLGADVASQLFPNENPIGKTIKIQGYKIFIIGVFTKMGEDMFGTSMDKRVLLPIKFAARMVDIHRDMGQSIIVKGKEGVSAQRLRDDLEGVMRSIRRLKPSEENDFALNEVSLISGQLDNFFKVFNLAGWIIGGFAILVGGFGIANIMFVSVRERTKIIGIQKSLGAKNYFIMLEFLFESVVLSVMGGAIGLLIVYAGSVLVSHMSSFNLSLTLGNIFTGIFISATIGVVAGMLPARKASSLDPVEAINTI</sequence>
<comment type="caution">
    <text evidence="10">The sequence shown here is derived from an EMBL/GenBank/DDBJ whole genome shotgun (WGS) entry which is preliminary data.</text>
</comment>
<evidence type="ECO:0000256" key="2">
    <source>
        <dbReference type="ARBA" id="ARBA00022475"/>
    </source>
</evidence>
<dbReference type="GO" id="GO:0022857">
    <property type="term" value="F:transmembrane transporter activity"/>
    <property type="evidence" value="ECO:0007669"/>
    <property type="project" value="TreeGrafter"/>
</dbReference>
<dbReference type="PANTHER" id="PTHR30572:SF4">
    <property type="entry name" value="ABC TRANSPORTER PERMEASE YTRF"/>
    <property type="match status" value="1"/>
</dbReference>
<organism evidence="10 11">
    <name type="scientific">Prolixibacter bellariivorans</name>
    <dbReference type="NCBI Taxonomy" id="314319"/>
    <lineage>
        <taxon>Bacteria</taxon>
        <taxon>Pseudomonadati</taxon>
        <taxon>Bacteroidota</taxon>
        <taxon>Bacteroidia</taxon>
        <taxon>Marinilabiliales</taxon>
        <taxon>Prolixibacteraceae</taxon>
        <taxon>Prolixibacter</taxon>
    </lineage>
</organism>
<proteinExistence type="inferred from homology"/>
<dbReference type="InterPro" id="IPR050250">
    <property type="entry name" value="Macrolide_Exporter_MacB"/>
</dbReference>
<feature type="domain" description="MacB-like periplasmic core" evidence="9">
    <location>
        <begin position="25"/>
        <end position="254"/>
    </location>
</feature>
<keyword evidence="2" id="KW-1003">Cell membrane</keyword>
<reference evidence="10 11" key="1">
    <citation type="submission" date="2019-10" db="EMBL/GenBank/DDBJ databases">
        <title>Prolixibacter strains distinguished by the presence of nitrate reductase genes were adept at nitrate-dependent anaerobic corrosion of metallic iron and carbon steel.</title>
        <authorList>
            <person name="Iino T."/>
            <person name="Shono N."/>
            <person name="Ito K."/>
            <person name="Nakamura R."/>
            <person name="Sueoka K."/>
            <person name="Harayama S."/>
            <person name="Ohkuma M."/>
        </authorList>
    </citation>
    <scope>NUCLEOTIDE SEQUENCE [LARGE SCALE GENOMIC DNA]</scope>
    <source>
        <strain evidence="10 11">JCM 13498</strain>
    </source>
</reference>
<dbReference type="RefSeq" id="WP_025865352.1">
    <property type="nucleotide sequence ID" value="NZ_BLAX01000001.1"/>
</dbReference>
<keyword evidence="5 7" id="KW-0472">Membrane</keyword>
<evidence type="ECO:0000313" key="10">
    <source>
        <dbReference type="EMBL" id="GET33211.1"/>
    </source>
</evidence>
<dbReference type="EMBL" id="BLAX01000001">
    <property type="protein sequence ID" value="GET33211.1"/>
    <property type="molecule type" value="Genomic_DNA"/>
</dbReference>
<feature type="transmembrane region" description="Helical" evidence="7">
    <location>
        <begin position="382"/>
        <end position="401"/>
    </location>
</feature>
<feature type="transmembrane region" description="Helical" evidence="7">
    <location>
        <begin position="26"/>
        <end position="46"/>
    </location>
</feature>
<gene>
    <name evidence="10" type="ORF">PbJCM13498_20740</name>
</gene>
<evidence type="ECO:0000256" key="4">
    <source>
        <dbReference type="ARBA" id="ARBA00022989"/>
    </source>
</evidence>
<keyword evidence="4 7" id="KW-1133">Transmembrane helix</keyword>
<evidence type="ECO:0000256" key="1">
    <source>
        <dbReference type="ARBA" id="ARBA00004651"/>
    </source>
</evidence>
<dbReference type="Pfam" id="PF02687">
    <property type="entry name" value="FtsX"/>
    <property type="match status" value="1"/>
</dbReference>
<evidence type="ECO:0000256" key="5">
    <source>
        <dbReference type="ARBA" id="ARBA00023136"/>
    </source>
</evidence>
<evidence type="ECO:0000313" key="11">
    <source>
        <dbReference type="Proteomes" id="UP000391834"/>
    </source>
</evidence>
<comment type="subcellular location">
    <subcellularLocation>
        <location evidence="1">Cell membrane</location>
        <topology evidence="1">Multi-pass membrane protein</topology>
    </subcellularLocation>
</comment>
<protein>
    <submittedName>
        <fullName evidence="10">ABC transporter permease</fullName>
    </submittedName>
</protein>
<evidence type="ECO:0000256" key="6">
    <source>
        <dbReference type="ARBA" id="ARBA00038076"/>
    </source>
</evidence>
<evidence type="ECO:0000256" key="3">
    <source>
        <dbReference type="ARBA" id="ARBA00022692"/>
    </source>
</evidence>
<evidence type="ECO:0000256" key="7">
    <source>
        <dbReference type="SAM" id="Phobius"/>
    </source>
</evidence>
<feature type="transmembrane region" description="Helical" evidence="7">
    <location>
        <begin position="292"/>
        <end position="314"/>
    </location>
</feature>
<dbReference type="InterPro" id="IPR025857">
    <property type="entry name" value="MacB_PCD"/>
</dbReference>
<keyword evidence="3 7" id="KW-0812">Transmembrane</keyword>
<evidence type="ECO:0000259" key="9">
    <source>
        <dbReference type="Pfam" id="PF12704"/>
    </source>
</evidence>
<dbReference type="GO" id="GO:0005886">
    <property type="term" value="C:plasma membrane"/>
    <property type="evidence" value="ECO:0007669"/>
    <property type="project" value="UniProtKB-SubCell"/>
</dbReference>
<dbReference type="Pfam" id="PF12704">
    <property type="entry name" value="MacB_PCD"/>
    <property type="match status" value="1"/>
</dbReference>
<keyword evidence="11" id="KW-1185">Reference proteome</keyword>
<dbReference type="InterPro" id="IPR003838">
    <property type="entry name" value="ABC3_permease_C"/>
</dbReference>
<dbReference type="AlphaFoldDB" id="A0A5M4AZY8"/>
<accession>A0A5M4AZY8</accession>
<dbReference type="OrthoDB" id="9770036at2"/>
<dbReference type="PANTHER" id="PTHR30572">
    <property type="entry name" value="MEMBRANE COMPONENT OF TRANSPORTER-RELATED"/>
    <property type="match status" value="1"/>
</dbReference>